<dbReference type="RefSeq" id="WP_014887468.1">
    <property type="nucleotide sequence ID" value="NC_018417.1"/>
</dbReference>
<dbReference type="UniPathway" id="UPA00051">
    <property type="reaction ID" value="UER00465"/>
</dbReference>
<gene>
    <name evidence="6" type="primary">thrA</name>
    <name evidence="6" type="ORF">A355_0148</name>
</gene>
<reference evidence="6 7" key="1">
    <citation type="journal article" date="2012" name="Mol. Biol. Evol.">
        <title>Genome reduction and co-evolution between the primary and secondary bacterial symbionts of psyllids.</title>
        <authorList>
            <person name="Sloan D.B."/>
            <person name="Moran N.A."/>
        </authorList>
    </citation>
    <scope>NUCLEOTIDE SEQUENCE [LARGE SCALE GENOMIC DNA]</scope>
    <source>
        <strain evidence="6 7">HT</strain>
    </source>
</reference>
<proteinExistence type="inferred from homology"/>
<dbReference type="HOGENOM" id="CLU_735072_0_0_6"/>
<evidence type="ECO:0000256" key="1">
    <source>
        <dbReference type="ARBA" id="ARBA00006753"/>
    </source>
</evidence>
<dbReference type="EC" id="1.1.1.3" evidence="2"/>
<dbReference type="SUPFAM" id="SSF51735">
    <property type="entry name" value="NAD(P)-binding Rossmann-fold domains"/>
    <property type="match status" value="1"/>
</dbReference>
<evidence type="ECO:0000256" key="3">
    <source>
        <dbReference type="ARBA" id="ARBA00023002"/>
    </source>
</evidence>
<dbReference type="OrthoDB" id="9808167at2"/>
<keyword evidence="4" id="KW-0472">Membrane</keyword>
<keyword evidence="4" id="KW-0812">Transmembrane</keyword>
<dbReference type="Proteomes" id="UP000003933">
    <property type="component" value="Chromosome"/>
</dbReference>
<dbReference type="GO" id="GO:0004412">
    <property type="term" value="F:homoserine dehydrogenase activity"/>
    <property type="evidence" value="ECO:0007669"/>
    <property type="project" value="UniProtKB-EC"/>
</dbReference>
<protein>
    <recommendedName>
        <fullName evidence="2">homoserine dehydrogenase</fullName>
        <ecNumber evidence="2">1.1.1.3</ecNumber>
    </recommendedName>
</protein>
<dbReference type="Gene3D" id="3.30.360.10">
    <property type="entry name" value="Dihydrodipicolinate Reductase, domain 2"/>
    <property type="match status" value="1"/>
</dbReference>
<evidence type="ECO:0000313" key="6">
    <source>
        <dbReference type="EMBL" id="AFP84168.1"/>
    </source>
</evidence>
<dbReference type="STRING" id="1202539.A355_0148"/>
<dbReference type="SUPFAM" id="SSF55347">
    <property type="entry name" value="Glyceraldehyde-3-phosphate dehydrogenase-like, C-terminal domain"/>
    <property type="match status" value="1"/>
</dbReference>
<dbReference type="PANTHER" id="PTHR43331:SF1">
    <property type="entry name" value="HOMOSERINE DEHYDROGENASE"/>
    <property type="match status" value="1"/>
</dbReference>
<dbReference type="UniPathway" id="UPA00050">
    <property type="reaction ID" value="UER00063"/>
</dbReference>
<dbReference type="Pfam" id="PF00742">
    <property type="entry name" value="Homoserine_dh"/>
    <property type="match status" value="1"/>
</dbReference>
<dbReference type="KEGG" id="crt:A355_0148"/>
<keyword evidence="4" id="KW-1133">Transmembrane helix</keyword>
<dbReference type="PANTHER" id="PTHR43331">
    <property type="entry name" value="HOMOSERINE DEHYDROGENASE"/>
    <property type="match status" value="1"/>
</dbReference>
<comment type="similarity">
    <text evidence="1">Belongs to the homoserine dehydrogenase family.</text>
</comment>
<dbReference type="EMBL" id="CP003544">
    <property type="protein sequence ID" value="AFP84168.1"/>
    <property type="molecule type" value="Genomic_DNA"/>
</dbReference>
<feature type="transmembrane region" description="Helical" evidence="4">
    <location>
        <begin position="320"/>
        <end position="340"/>
    </location>
</feature>
<feature type="domain" description="Homoserine dehydrogenase catalytic" evidence="5">
    <location>
        <begin position="115"/>
        <end position="285"/>
    </location>
</feature>
<evidence type="ECO:0000259" key="5">
    <source>
        <dbReference type="Pfam" id="PF00742"/>
    </source>
</evidence>
<evidence type="ECO:0000313" key="7">
    <source>
        <dbReference type="Proteomes" id="UP000003933"/>
    </source>
</evidence>
<dbReference type="PATRIC" id="fig|1202539.3.peg.119"/>
<organism evidence="6 7">
    <name type="scientific">Candidatus Carsonella ruddii HT isolate Thao2000</name>
    <dbReference type="NCBI Taxonomy" id="1202539"/>
    <lineage>
        <taxon>Bacteria</taxon>
        <taxon>Pseudomonadati</taxon>
        <taxon>Pseudomonadota</taxon>
        <taxon>Gammaproteobacteria</taxon>
        <taxon>Oceanospirillales</taxon>
        <taxon>Halomonadaceae</taxon>
        <taxon>Zymobacter group</taxon>
        <taxon>Candidatus Carsonella</taxon>
    </lineage>
</organism>
<dbReference type="Gene3D" id="3.40.50.720">
    <property type="entry name" value="NAD(P)-binding Rossmann-like Domain"/>
    <property type="match status" value="1"/>
</dbReference>
<accession>J3YQE5</accession>
<keyword evidence="3" id="KW-0560">Oxidoreductase</keyword>
<sequence>MKFSIFGLGNVGNIFFKEFNNNNFITFSKSNKFNCNIYKNYNNYIKLFKKKHLFIELIGNVEISIEIILNSIKNKNNFVTANKDLISKYLFILNFLFKKNNLKNYYEASVCSVIPIINLLEKFYFKDKFFYLFGILNGTCNYILSNIKKINFLKLIKISIKKGISEKNFKNDIFGIDSSFKTSILISKINNFNIYYYNIYLESIFNLNNFIRKILYCKKFISYYYNLNNYIFINISLFFLKNKILKNVNNLYNFLIFNCLYSKKSFLLGNGAGSTPTSYSVYSNLFQSFQKNFFLKKKCNKKNIINKNLFCCNFLIKIDFSYNIFYILFNLKIIYFKLYFNKIILIKTKKTYYKKILFFLYFFKDKKYFINKIL</sequence>
<name>J3YQE5_CARRU</name>
<dbReference type="InterPro" id="IPR036291">
    <property type="entry name" value="NAD(P)-bd_dom_sf"/>
</dbReference>
<evidence type="ECO:0000256" key="4">
    <source>
        <dbReference type="SAM" id="Phobius"/>
    </source>
</evidence>
<dbReference type="InterPro" id="IPR001342">
    <property type="entry name" value="HDH_cat"/>
</dbReference>
<dbReference type="GO" id="GO:0009088">
    <property type="term" value="P:threonine biosynthetic process"/>
    <property type="evidence" value="ECO:0007669"/>
    <property type="project" value="UniProtKB-UniPathway"/>
</dbReference>
<evidence type="ECO:0000256" key="2">
    <source>
        <dbReference type="ARBA" id="ARBA00013213"/>
    </source>
</evidence>
<dbReference type="AlphaFoldDB" id="J3YQE5"/>